<organism evidence="1 2">
    <name type="scientific">Mikania micrantha</name>
    <name type="common">bitter vine</name>
    <dbReference type="NCBI Taxonomy" id="192012"/>
    <lineage>
        <taxon>Eukaryota</taxon>
        <taxon>Viridiplantae</taxon>
        <taxon>Streptophyta</taxon>
        <taxon>Embryophyta</taxon>
        <taxon>Tracheophyta</taxon>
        <taxon>Spermatophyta</taxon>
        <taxon>Magnoliopsida</taxon>
        <taxon>eudicotyledons</taxon>
        <taxon>Gunneridae</taxon>
        <taxon>Pentapetalae</taxon>
        <taxon>asterids</taxon>
        <taxon>campanulids</taxon>
        <taxon>Asterales</taxon>
        <taxon>Asteraceae</taxon>
        <taxon>Asteroideae</taxon>
        <taxon>Heliantheae alliance</taxon>
        <taxon>Eupatorieae</taxon>
        <taxon>Mikania</taxon>
    </lineage>
</organism>
<dbReference type="OrthoDB" id="4062651at2759"/>
<dbReference type="PANTHER" id="PTHR27003">
    <property type="entry name" value="OS07G0166700 PROTEIN"/>
    <property type="match status" value="1"/>
</dbReference>
<dbReference type="Gene3D" id="1.10.510.10">
    <property type="entry name" value="Transferase(Phosphotransferase) domain 1"/>
    <property type="match status" value="1"/>
</dbReference>
<comment type="caution">
    <text evidence="1">The sequence shown here is derived from an EMBL/GenBank/DDBJ whole genome shotgun (WGS) entry which is preliminary data.</text>
</comment>
<protein>
    <recommendedName>
        <fullName evidence="3">Protein kinase domain-containing protein</fullName>
    </recommendedName>
</protein>
<reference evidence="1 2" key="1">
    <citation type="submission" date="2019-05" db="EMBL/GenBank/DDBJ databases">
        <title>Mikania micrantha, genome provides insights into the molecular mechanism of rapid growth.</title>
        <authorList>
            <person name="Liu B."/>
        </authorList>
    </citation>
    <scope>NUCLEOTIDE SEQUENCE [LARGE SCALE GENOMIC DNA]</scope>
    <source>
        <strain evidence="1">NLD-2019</strain>
        <tissue evidence="1">Leaf</tissue>
    </source>
</reference>
<proteinExistence type="predicted"/>
<dbReference type="InterPro" id="IPR011009">
    <property type="entry name" value="Kinase-like_dom_sf"/>
</dbReference>
<sequence>MEDTQNQSLQAQQCHKFSISEIQIATHEFDEELVVGRGGFGKVYKGVKGTFGYMDSNYFYTNKLTRKSDVYAFRVVLLEVLCGRPVVDTSLDEEQWGLASWAQDCIREGKLSQIIDISLRGQLKKDCLKEFAGVAVS</sequence>
<dbReference type="GO" id="GO:0009506">
    <property type="term" value="C:plasmodesma"/>
    <property type="evidence" value="ECO:0007669"/>
    <property type="project" value="TreeGrafter"/>
</dbReference>
<evidence type="ECO:0000313" key="2">
    <source>
        <dbReference type="Proteomes" id="UP000326396"/>
    </source>
</evidence>
<keyword evidence="2" id="KW-1185">Reference proteome</keyword>
<dbReference type="GO" id="GO:0004714">
    <property type="term" value="F:transmembrane receptor protein tyrosine kinase activity"/>
    <property type="evidence" value="ECO:0007669"/>
    <property type="project" value="InterPro"/>
</dbReference>
<dbReference type="PANTHER" id="PTHR27003:SF467">
    <property type="entry name" value="PROTEIN KINASE DOMAIN-CONTAINING PROTEIN"/>
    <property type="match status" value="1"/>
</dbReference>
<dbReference type="SUPFAM" id="SSF56112">
    <property type="entry name" value="Protein kinase-like (PK-like)"/>
    <property type="match status" value="2"/>
</dbReference>
<dbReference type="InterPro" id="IPR045272">
    <property type="entry name" value="ANXUR1/2-like"/>
</dbReference>
<dbReference type="AlphaFoldDB" id="A0A5N6MZI6"/>
<dbReference type="GO" id="GO:0005886">
    <property type="term" value="C:plasma membrane"/>
    <property type="evidence" value="ECO:0007669"/>
    <property type="project" value="TreeGrafter"/>
</dbReference>
<dbReference type="EMBL" id="SZYD01000014">
    <property type="protein sequence ID" value="KAD4179496.1"/>
    <property type="molecule type" value="Genomic_DNA"/>
</dbReference>
<dbReference type="Proteomes" id="UP000326396">
    <property type="component" value="Linkage Group LG4"/>
</dbReference>
<gene>
    <name evidence="1" type="ORF">E3N88_28087</name>
</gene>
<accession>A0A5N6MZI6</accession>
<name>A0A5N6MZI6_9ASTR</name>
<evidence type="ECO:0000313" key="1">
    <source>
        <dbReference type="EMBL" id="KAD4179496.1"/>
    </source>
</evidence>
<evidence type="ECO:0008006" key="3">
    <source>
        <dbReference type="Google" id="ProtNLM"/>
    </source>
</evidence>